<sequence length="63" mass="6762">MRVTGETRVKGAAHGYVIRKQAKTDFAPTALAPRATAISFTPDLHPPDDAHSSSSSDSDRRPD</sequence>
<feature type="compositionally biased region" description="Basic and acidic residues" evidence="1">
    <location>
        <begin position="45"/>
        <end position="63"/>
    </location>
</feature>
<dbReference type="EMBL" id="KL198061">
    <property type="protein sequence ID" value="KDQ11115.1"/>
    <property type="molecule type" value="Genomic_DNA"/>
</dbReference>
<dbReference type="Proteomes" id="UP000027195">
    <property type="component" value="Unassembled WGS sequence"/>
</dbReference>
<proteinExistence type="predicted"/>
<organism evidence="2 3">
    <name type="scientific">Botryobasidium botryosum (strain FD-172 SS1)</name>
    <dbReference type="NCBI Taxonomy" id="930990"/>
    <lineage>
        <taxon>Eukaryota</taxon>
        <taxon>Fungi</taxon>
        <taxon>Dikarya</taxon>
        <taxon>Basidiomycota</taxon>
        <taxon>Agaricomycotina</taxon>
        <taxon>Agaricomycetes</taxon>
        <taxon>Cantharellales</taxon>
        <taxon>Botryobasidiaceae</taxon>
        <taxon>Botryobasidium</taxon>
    </lineage>
</organism>
<evidence type="ECO:0000256" key="1">
    <source>
        <dbReference type="SAM" id="MobiDB-lite"/>
    </source>
</evidence>
<name>A0A067M8T2_BOTB1</name>
<gene>
    <name evidence="2" type="ORF">BOTBODRAFT_466641</name>
</gene>
<keyword evidence="3" id="KW-1185">Reference proteome</keyword>
<dbReference type="HOGENOM" id="CLU_2885481_0_0_1"/>
<evidence type="ECO:0000313" key="2">
    <source>
        <dbReference type="EMBL" id="KDQ11115.1"/>
    </source>
</evidence>
<dbReference type="InParanoid" id="A0A067M8T2"/>
<reference evidence="3" key="1">
    <citation type="journal article" date="2014" name="Proc. Natl. Acad. Sci. U.S.A.">
        <title>Extensive sampling of basidiomycete genomes demonstrates inadequacy of the white-rot/brown-rot paradigm for wood decay fungi.</title>
        <authorList>
            <person name="Riley R."/>
            <person name="Salamov A.A."/>
            <person name="Brown D.W."/>
            <person name="Nagy L.G."/>
            <person name="Floudas D."/>
            <person name="Held B.W."/>
            <person name="Levasseur A."/>
            <person name="Lombard V."/>
            <person name="Morin E."/>
            <person name="Otillar R."/>
            <person name="Lindquist E.A."/>
            <person name="Sun H."/>
            <person name="LaButti K.M."/>
            <person name="Schmutz J."/>
            <person name="Jabbour D."/>
            <person name="Luo H."/>
            <person name="Baker S.E."/>
            <person name="Pisabarro A.G."/>
            <person name="Walton J.D."/>
            <person name="Blanchette R.A."/>
            <person name="Henrissat B."/>
            <person name="Martin F."/>
            <person name="Cullen D."/>
            <person name="Hibbett D.S."/>
            <person name="Grigoriev I.V."/>
        </authorList>
    </citation>
    <scope>NUCLEOTIDE SEQUENCE [LARGE SCALE GENOMIC DNA]</scope>
    <source>
        <strain evidence="3">FD-172 SS1</strain>
    </source>
</reference>
<protein>
    <submittedName>
        <fullName evidence="2">Uncharacterized protein</fullName>
    </submittedName>
</protein>
<evidence type="ECO:0000313" key="3">
    <source>
        <dbReference type="Proteomes" id="UP000027195"/>
    </source>
</evidence>
<feature type="region of interest" description="Disordered" evidence="1">
    <location>
        <begin position="37"/>
        <end position="63"/>
    </location>
</feature>
<accession>A0A067M8T2</accession>
<dbReference type="AlphaFoldDB" id="A0A067M8T2"/>